<dbReference type="PANTHER" id="PTHR45723">
    <property type="entry name" value="SERINE/THREONINE-PROTEIN KINASE RIO1"/>
    <property type="match status" value="1"/>
</dbReference>
<evidence type="ECO:0000256" key="9">
    <source>
        <dbReference type="ARBA" id="ARBA00022842"/>
    </source>
</evidence>
<evidence type="ECO:0000256" key="3">
    <source>
        <dbReference type="ARBA" id="ARBA00022527"/>
    </source>
</evidence>
<evidence type="ECO:0000256" key="10">
    <source>
        <dbReference type="ARBA" id="ARBA00047899"/>
    </source>
</evidence>
<evidence type="ECO:0000256" key="5">
    <source>
        <dbReference type="ARBA" id="ARBA00022723"/>
    </source>
</evidence>
<dbReference type="InterPro" id="IPR018934">
    <property type="entry name" value="RIO_dom"/>
</dbReference>
<dbReference type="InterPro" id="IPR051272">
    <property type="entry name" value="RIO-type_Ser/Thr_kinase"/>
</dbReference>
<dbReference type="Proteomes" id="UP001595816">
    <property type="component" value="Unassembled WGS sequence"/>
</dbReference>
<organism evidence="14 15">
    <name type="scientific">Hamadaea flava</name>
    <dbReference type="NCBI Taxonomy" id="1742688"/>
    <lineage>
        <taxon>Bacteria</taxon>
        <taxon>Bacillati</taxon>
        <taxon>Actinomycetota</taxon>
        <taxon>Actinomycetes</taxon>
        <taxon>Micromonosporales</taxon>
        <taxon>Micromonosporaceae</taxon>
        <taxon>Hamadaea</taxon>
    </lineage>
</organism>
<evidence type="ECO:0000256" key="8">
    <source>
        <dbReference type="ARBA" id="ARBA00022840"/>
    </source>
</evidence>
<dbReference type="EMBL" id="JBHSAY010000035">
    <property type="protein sequence ID" value="MFC4136969.1"/>
    <property type="molecule type" value="Genomic_DNA"/>
</dbReference>
<dbReference type="SMART" id="SM00090">
    <property type="entry name" value="RIO"/>
    <property type="match status" value="1"/>
</dbReference>
<comment type="catalytic activity">
    <reaction evidence="11">
        <text>L-seryl-[protein] + ATP = O-phospho-L-seryl-[protein] + ADP + H(+)</text>
        <dbReference type="Rhea" id="RHEA:17989"/>
        <dbReference type="Rhea" id="RHEA-COMP:9863"/>
        <dbReference type="Rhea" id="RHEA-COMP:11604"/>
        <dbReference type="ChEBI" id="CHEBI:15378"/>
        <dbReference type="ChEBI" id="CHEBI:29999"/>
        <dbReference type="ChEBI" id="CHEBI:30616"/>
        <dbReference type="ChEBI" id="CHEBI:83421"/>
        <dbReference type="ChEBI" id="CHEBI:456216"/>
        <dbReference type="EC" id="2.7.11.1"/>
    </reaction>
</comment>
<feature type="region of interest" description="Disordered" evidence="12">
    <location>
        <begin position="24"/>
        <end position="58"/>
    </location>
</feature>
<name>A0ABV8M2N1_9ACTN</name>
<evidence type="ECO:0000256" key="11">
    <source>
        <dbReference type="ARBA" id="ARBA00048679"/>
    </source>
</evidence>
<keyword evidence="7 14" id="KW-0418">Kinase</keyword>
<sequence>MRKQRKFDDDDFSLTDTDTFEKFLDHDPEWDENPDGPETGDRWSTWDLSSPTERGPLPHPEWVVTELAAVDTERGMLKTGKEADVFLIRREVPETGYGTLMAAKRYRDSDHRMFHRDAGYLEGRRTRDSRVNRAVAARTAFGKEAIAGQWAYAEFGALCKLWETAQSLDVTPFTPYPVQILGTEILMEFIGTPDGVAAPRLAAIRPEDANLTDLWEQLLIGLRVLARSGYAHGDLSPYNILVHEGRLVVIDLPQIVDVVANPHGRRFLTRDVHNVLTWFRSRGLSGVDETEVVQFLCDEAGIR</sequence>
<dbReference type="SUPFAM" id="SSF56112">
    <property type="entry name" value="Protein kinase-like (PK-like)"/>
    <property type="match status" value="1"/>
</dbReference>
<dbReference type="EC" id="2.7.11.1" evidence="2"/>
<protein>
    <recommendedName>
        <fullName evidence="2">non-specific serine/threonine protein kinase</fullName>
        <ecNumber evidence="2">2.7.11.1</ecNumber>
    </recommendedName>
</protein>
<gene>
    <name evidence="14" type="ORF">ACFOZ4_40725</name>
</gene>
<comment type="catalytic activity">
    <reaction evidence="10">
        <text>L-threonyl-[protein] + ATP = O-phospho-L-threonyl-[protein] + ADP + H(+)</text>
        <dbReference type="Rhea" id="RHEA:46608"/>
        <dbReference type="Rhea" id="RHEA-COMP:11060"/>
        <dbReference type="Rhea" id="RHEA-COMP:11605"/>
        <dbReference type="ChEBI" id="CHEBI:15378"/>
        <dbReference type="ChEBI" id="CHEBI:30013"/>
        <dbReference type="ChEBI" id="CHEBI:30616"/>
        <dbReference type="ChEBI" id="CHEBI:61977"/>
        <dbReference type="ChEBI" id="CHEBI:456216"/>
        <dbReference type="EC" id="2.7.11.1"/>
    </reaction>
</comment>
<keyword evidence="9" id="KW-0460">Magnesium</keyword>
<keyword evidence="15" id="KW-1185">Reference proteome</keyword>
<dbReference type="GO" id="GO:0016301">
    <property type="term" value="F:kinase activity"/>
    <property type="evidence" value="ECO:0007669"/>
    <property type="project" value="UniProtKB-KW"/>
</dbReference>
<keyword evidence="4" id="KW-0808">Transferase</keyword>
<comment type="caution">
    <text evidence="14">The sequence shown here is derived from an EMBL/GenBank/DDBJ whole genome shotgun (WGS) entry which is preliminary data.</text>
</comment>
<evidence type="ECO:0000256" key="12">
    <source>
        <dbReference type="SAM" id="MobiDB-lite"/>
    </source>
</evidence>
<keyword evidence="6" id="KW-0547">Nucleotide-binding</keyword>
<dbReference type="RefSeq" id="WP_253762148.1">
    <property type="nucleotide sequence ID" value="NZ_JAMZDZ010000001.1"/>
</dbReference>
<dbReference type="Pfam" id="PF01163">
    <property type="entry name" value="RIO1"/>
    <property type="match status" value="1"/>
</dbReference>
<evidence type="ECO:0000259" key="13">
    <source>
        <dbReference type="SMART" id="SM00090"/>
    </source>
</evidence>
<proteinExistence type="inferred from homology"/>
<accession>A0ABV8M2N1</accession>
<evidence type="ECO:0000313" key="15">
    <source>
        <dbReference type="Proteomes" id="UP001595816"/>
    </source>
</evidence>
<reference evidence="15" key="1">
    <citation type="journal article" date="2019" name="Int. J. Syst. Evol. Microbiol.">
        <title>The Global Catalogue of Microorganisms (GCM) 10K type strain sequencing project: providing services to taxonomists for standard genome sequencing and annotation.</title>
        <authorList>
            <consortium name="The Broad Institute Genomics Platform"/>
            <consortium name="The Broad Institute Genome Sequencing Center for Infectious Disease"/>
            <person name="Wu L."/>
            <person name="Ma J."/>
        </authorList>
    </citation>
    <scope>NUCLEOTIDE SEQUENCE [LARGE SCALE GENOMIC DNA]</scope>
    <source>
        <strain evidence="15">CGMCC 4.7289</strain>
    </source>
</reference>
<evidence type="ECO:0000256" key="2">
    <source>
        <dbReference type="ARBA" id="ARBA00012513"/>
    </source>
</evidence>
<keyword evidence="5" id="KW-0479">Metal-binding</keyword>
<keyword evidence="3" id="KW-0723">Serine/threonine-protein kinase</keyword>
<dbReference type="InterPro" id="IPR000687">
    <property type="entry name" value="RIO_kinase"/>
</dbReference>
<evidence type="ECO:0000256" key="7">
    <source>
        <dbReference type="ARBA" id="ARBA00022777"/>
    </source>
</evidence>
<evidence type="ECO:0000313" key="14">
    <source>
        <dbReference type="EMBL" id="MFC4136969.1"/>
    </source>
</evidence>
<keyword evidence="8" id="KW-0067">ATP-binding</keyword>
<evidence type="ECO:0000256" key="1">
    <source>
        <dbReference type="ARBA" id="ARBA00009196"/>
    </source>
</evidence>
<feature type="domain" description="RIO kinase" evidence="13">
    <location>
        <begin position="53"/>
        <end position="298"/>
    </location>
</feature>
<dbReference type="InterPro" id="IPR011009">
    <property type="entry name" value="Kinase-like_dom_sf"/>
</dbReference>
<evidence type="ECO:0000256" key="4">
    <source>
        <dbReference type="ARBA" id="ARBA00022679"/>
    </source>
</evidence>
<evidence type="ECO:0000256" key="6">
    <source>
        <dbReference type="ARBA" id="ARBA00022741"/>
    </source>
</evidence>
<dbReference type="Gene3D" id="1.10.510.10">
    <property type="entry name" value="Transferase(Phosphotransferase) domain 1"/>
    <property type="match status" value="1"/>
</dbReference>
<comment type="similarity">
    <text evidence="1">Belongs to the protein kinase superfamily. RIO-type Ser/Thr kinase family.</text>
</comment>